<organism evidence="2 3">
    <name type="scientific">Thalassotalea mangrovi</name>
    <dbReference type="NCBI Taxonomy" id="2572245"/>
    <lineage>
        <taxon>Bacteria</taxon>
        <taxon>Pseudomonadati</taxon>
        <taxon>Pseudomonadota</taxon>
        <taxon>Gammaproteobacteria</taxon>
        <taxon>Alteromonadales</taxon>
        <taxon>Colwelliaceae</taxon>
        <taxon>Thalassotalea</taxon>
    </lineage>
</organism>
<dbReference type="Proteomes" id="UP000307999">
    <property type="component" value="Unassembled WGS sequence"/>
</dbReference>
<evidence type="ECO:0000313" key="3">
    <source>
        <dbReference type="Proteomes" id="UP000307999"/>
    </source>
</evidence>
<dbReference type="AlphaFoldDB" id="A0A4U1BBN3"/>
<gene>
    <name evidence="2" type="ORF">E8M12_01175</name>
</gene>
<comment type="caution">
    <text evidence="2">The sequence shown here is derived from an EMBL/GenBank/DDBJ whole genome shotgun (WGS) entry which is preliminary data.</text>
</comment>
<dbReference type="PROSITE" id="PS51257">
    <property type="entry name" value="PROKAR_LIPOPROTEIN"/>
    <property type="match status" value="1"/>
</dbReference>
<sequence>MPKISSIVVTVLLMLALLGQGFAYAAMACDMSRHDSHAQMESEKHAMHGDMHASHHSESKQADVTTDSAHSDCCMDECLCPATGCNNVVFLVFAAAQSQRPETHEKYSPAPPFFASLTHISLFRPPISA</sequence>
<accession>A0A4U1BBN3</accession>
<protein>
    <submittedName>
        <fullName evidence="2">CopL family metal-binding regulatory protein</fullName>
    </submittedName>
</protein>
<evidence type="ECO:0000256" key="1">
    <source>
        <dbReference type="SAM" id="SignalP"/>
    </source>
</evidence>
<dbReference type="InterPro" id="IPR048034">
    <property type="entry name" value="CopL-like"/>
</dbReference>
<proteinExistence type="predicted"/>
<dbReference type="OrthoDB" id="6314958at2"/>
<name>A0A4U1BBN3_9GAMM</name>
<dbReference type="NCBIfam" id="NF033807">
    <property type="entry name" value="CopL_fam"/>
    <property type="match status" value="1"/>
</dbReference>
<keyword evidence="1" id="KW-0732">Signal</keyword>
<dbReference type="RefSeq" id="WP_136734240.1">
    <property type="nucleotide sequence ID" value="NZ_SWDB01000003.1"/>
</dbReference>
<feature type="chain" id="PRO_5020528676" evidence="1">
    <location>
        <begin position="26"/>
        <end position="129"/>
    </location>
</feature>
<evidence type="ECO:0000313" key="2">
    <source>
        <dbReference type="EMBL" id="TKB47429.1"/>
    </source>
</evidence>
<dbReference type="EMBL" id="SWDB01000003">
    <property type="protein sequence ID" value="TKB47429.1"/>
    <property type="molecule type" value="Genomic_DNA"/>
</dbReference>
<feature type="signal peptide" evidence="1">
    <location>
        <begin position="1"/>
        <end position="25"/>
    </location>
</feature>
<reference evidence="2 3" key="1">
    <citation type="submission" date="2019-04" db="EMBL/GenBank/DDBJ databases">
        <title>Thalassotalea guangxiensis sp. nov., isolated from sediment of the coastal wetland.</title>
        <authorList>
            <person name="Zheng S."/>
            <person name="Zhang D."/>
        </authorList>
    </citation>
    <scope>NUCLEOTIDE SEQUENCE [LARGE SCALE GENOMIC DNA]</scope>
    <source>
        <strain evidence="2 3">ZS-4</strain>
    </source>
</reference>
<keyword evidence="3" id="KW-1185">Reference proteome</keyword>